<proteinExistence type="predicted"/>
<evidence type="ECO:0000313" key="2">
    <source>
        <dbReference type="EMBL" id="PZR03918.1"/>
    </source>
</evidence>
<keyword evidence="1" id="KW-0175">Coiled coil</keyword>
<reference evidence="2 3" key="1">
    <citation type="submission" date="2017-08" db="EMBL/GenBank/DDBJ databases">
        <title>Infants hospitalized years apart are colonized by the same room-sourced microbial strains.</title>
        <authorList>
            <person name="Brooks B."/>
            <person name="Olm M.R."/>
            <person name="Firek B.A."/>
            <person name="Baker R."/>
            <person name="Thomas B.C."/>
            <person name="Morowitz M.J."/>
            <person name="Banfield J.F."/>
        </authorList>
    </citation>
    <scope>NUCLEOTIDE SEQUENCE [LARGE SCALE GENOMIC DNA]</scope>
    <source>
        <strain evidence="2">S2_003_000_R2_14</strain>
    </source>
</reference>
<protein>
    <submittedName>
        <fullName evidence="2">Uncharacterized protein</fullName>
    </submittedName>
</protein>
<comment type="caution">
    <text evidence="2">The sequence shown here is derived from an EMBL/GenBank/DDBJ whole genome shotgun (WGS) entry which is preliminary data.</text>
</comment>
<evidence type="ECO:0000313" key="3">
    <source>
        <dbReference type="Proteomes" id="UP000249061"/>
    </source>
</evidence>
<dbReference type="PROSITE" id="PS51257">
    <property type="entry name" value="PROKAR_LIPOPROTEIN"/>
    <property type="match status" value="1"/>
</dbReference>
<evidence type="ECO:0000256" key="1">
    <source>
        <dbReference type="SAM" id="Coils"/>
    </source>
</evidence>
<dbReference type="EMBL" id="QFQP01000068">
    <property type="protein sequence ID" value="PZR03918.1"/>
    <property type="molecule type" value="Genomic_DNA"/>
</dbReference>
<dbReference type="AlphaFoldDB" id="A0A2W5U570"/>
<accession>A0A2W5U570</accession>
<organism evidence="2 3">
    <name type="scientific">Archangium gephyra</name>
    <dbReference type="NCBI Taxonomy" id="48"/>
    <lineage>
        <taxon>Bacteria</taxon>
        <taxon>Pseudomonadati</taxon>
        <taxon>Myxococcota</taxon>
        <taxon>Myxococcia</taxon>
        <taxon>Myxococcales</taxon>
        <taxon>Cystobacterineae</taxon>
        <taxon>Archangiaceae</taxon>
        <taxon>Archangium</taxon>
    </lineage>
</organism>
<dbReference type="Proteomes" id="UP000249061">
    <property type="component" value="Unassembled WGS sequence"/>
</dbReference>
<gene>
    <name evidence="2" type="ORF">DI536_35195</name>
</gene>
<name>A0A2W5U570_9BACT</name>
<feature type="coiled-coil region" evidence="1">
    <location>
        <begin position="26"/>
        <end position="100"/>
    </location>
</feature>
<sequence>MMIRSLLCAVTLLVFVGCQDDLTAEKQTWENNKQAWAAKVEKLKKDQAALNEKVKTLVVAEGDADKAALDGSITNANAALAEAEKGLEAAKATMEKAIADGKKVPVQVALGTTKSAVDGVLGKADSLIVAASGAIDTLNTRMTEARAAADAAKAKADAWIAEVKKKGATLNPQVKFKEAELDIAQSKAELDGLVASLKSCAELKTELTVAAVSEAADLATKRAESLKAYLAANGVEAAVIGKTVGQTLKEGEDKVTVAVTTPCK</sequence>